<feature type="region of interest" description="Disordered" evidence="1">
    <location>
        <begin position="79"/>
        <end position="131"/>
    </location>
</feature>
<comment type="caution">
    <text evidence="4">The sequence shown here is derived from an EMBL/GenBank/DDBJ whole genome shotgun (WGS) entry which is preliminary data.</text>
</comment>
<dbReference type="Proteomes" id="UP001420932">
    <property type="component" value="Unassembled WGS sequence"/>
</dbReference>
<evidence type="ECO:0000256" key="1">
    <source>
        <dbReference type="SAM" id="MobiDB-lite"/>
    </source>
</evidence>
<name>A0AAP0IFT9_9MAGN</name>
<evidence type="ECO:0000256" key="2">
    <source>
        <dbReference type="SAM" id="Phobius"/>
    </source>
</evidence>
<gene>
    <name evidence="4" type="ORF">Syun_021561</name>
</gene>
<feature type="transmembrane region" description="Helical" evidence="2">
    <location>
        <begin position="51"/>
        <end position="69"/>
    </location>
</feature>
<feature type="compositionally biased region" description="Acidic residues" evidence="1">
    <location>
        <begin position="85"/>
        <end position="112"/>
    </location>
</feature>
<evidence type="ECO:0000313" key="4">
    <source>
        <dbReference type="EMBL" id="KAK9114764.1"/>
    </source>
</evidence>
<keyword evidence="2" id="KW-1133">Transmembrane helix</keyword>
<accession>A0AAP0IFT9</accession>
<dbReference type="EMBL" id="JBBNAF010000009">
    <property type="protein sequence ID" value="KAK9114764.1"/>
    <property type="molecule type" value="Genomic_DNA"/>
</dbReference>
<dbReference type="Pfam" id="PF21091">
    <property type="entry name" value="SPT16_C"/>
    <property type="match status" value="1"/>
</dbReference>
<dbReference type="AlphaFoldDB" id="A0AAP0IFT9"/>
<protein>
    <recommendedName>
        <fullName evidence="3">FACT complex subunit SPT16 C-terminal domain-containing protein</fullName>
    </recommendedName>
</protein>
<sequence>MAEVVRVAAVGSSGDRTLGDVVRVKKMMLKLVEFLFVGSLTYHISSVKNQSLVLLSAATLVLLSAAWFFSPQQLWFFSPQQSSESDSDDEDDDIDSMEESDDNEDSEEDLEEEKGNTWEELEREATNANRE</sequence>
<organism evidence="4 5">
    <name type="scientific">Stephania yunnanensis</name>
    <dbReference type="NCBI Taxonomy" id="152371"/>
    <lineage>
        <taxon>Eukaryota</taxon>
        <taxon>Viridiplantae</taxon>
        <taxon>Streptophyta</taxon>
        <taxon>Embryophyta</taxon>
        <taxon>Tracheophyta</taxon>
        <taxon>Spermatophyta</taxon>
        <taxon>Magnoliopsida</taxon>
        <taxon>Ranunculales</taxon>
        <taxon>Menispermaceae</taxon>
        <taxon>Menispermoideae</taxon>
        <taxon>Cissampelideae</taxon>
        <taxon>Stephania</taxon>
    </lineage>
</organism>
<proteinExistence type="predicted"/>
<keyword evidence="2" id="KW-0472">Membrane</keyword>
<reference evidence="4 5" key="1">
    <citation type="submission" date="2024-01" db="EMBL/GenBank/DDBJ databases">
        <title>Genome assemblies of Stephania.</title>
        <authorList>
            <person name="Yang L."/>
        </authorList>
    </citation>
    <scope>NUCLEOTIDE SEQUENCE [LARGE SCALE GENOMIC DNA]</scope>
    <source>
        <strain evidence="4">YNDBR</strain>
        <tissue evidence="4">Leaf</tissue>
    </source>
</reference>
<feature type="domain" description="FACT complex subunit SPT16 C-terminal" evidence="3">
    <location>
        <begin position="82"/>
        <end position="131"/>
    </location>
</feature>
<evidence type="ECO:0000259" key="3">
    <source>
        <dbReference type="Pfam" id="PF21091"/>
    </source>
</evidence>
<evidence type="ECO:0000313" key="5">
    <source>
        <dbReference type="Proteomes" id="UP001420932"/>
    </source>
</evidence>
<keyword evidence="2" id="KW-0812">Transmembrane</keyword>
<keyword evidence="5" id="KW-1185">Reference proteome</keyword>
<dbReference type="InterPro" id="IPR048969">
    <property type="entry name" value="FACT_SPT16_C"/>
</dbReference>